<keyword evidence="2" id="KW-1185">Reference proteome</keyword>
<organism evidence="1 2">
    <name type="scientific">Aquibacillus halophilus</name>
    <dbReference type="NCBI Taxonomy" id="930132"/>
    <lineage>
        <taxon>Bacteria</taxon>
        <taxon>Bacillati</taxon>
        <taxon>Bacillota</taxon>
        <taxon>Bacilli</taxon>
        <taxon>Bacillales</taxon>
        <taxon>Bacillaceae</taxon>
        <taxon>Aquibacillus</taxon>
    </lineage>
</organism>
<name>A0A6A8D7K7_9BACI</name>
<dbReference type="AlphaFoldDB" id="A0A6A8D7K7"/>
<evidence type="ECO:0000313" key="2">
    <source>
        <dbReference type="Proteomes" id="UP000799092"/>
    </source>
</evidence>
<dbReference type="RefSeq" id="WP_153734921.1">
    <property type="nucleotide sequence ID" value="NZ_WJNG01000001.1"/>
</dbReference>
<reference evidence="1" key="1">
    <citation type="submission" date="2019-11" db="EMBL/GenBank/DDBJ databases">
        <authorList>
            <person name="Li J."/>
        </authorList>
    </citation>
    <scope>NUCLEOTIDE SEQUENCE</scope>
    <source>
        <strain evidence="1">B6B</strain>
    </source>
</reference>
<sequence length="45" mass="4885">MGATSWLIIIAHVFLLLAEGMSKSDAVSKASERFGVSKSEIFSRL</sequence>
<comment type="caution">
    <text evidence="1">The sequence shown here is derived from an EMBL/GenBank/DDBJ whole genome shotgun (WGS) entry which is preliminary data.</text>
</comment>
<evidence type="ECO:0008006" key="3">
    <source>
        <dbReference type="Google" id="ProtNLM"/>
    </source>
</evidence>
<protein>
    <recommendedName>
        <fullName evidence="3">HTH psq-type domain-containing protein</fullName>
    </recommendedName>
</protein>
<dbReference type="EMBL" id="WJNG01000001">
    <property type="protein sequence ID" value="MRH41260.1"/>
    <property type="molecule type" value="Genomic_DNA"/>
</dbReference>
<gene>
    <name evidence="1" type="ORF">GH741_01065</name>
</gene>
<evidence type="ECO:0000313" key="1">
    <source>
        <dbReference type="EMBL" id="MRH41260.1"/>
    </source>
</evidence>
<proteinExistence type="predicted"/>
<accession>A0A6A8D7K7</accession>
<dbReference type="Proteomes" id="UP000799092">
    <property type="component" value="Unassembled WGS sequence"/>
</dbReference>